<evidence type="ECO:0000313" key="2">
    <source>
        <dbReference type="EMBL" id="BAN20195.1"/>
    </source>
</evidence>
<keyword evidence="1" id="KW-0732">Signal</keyword>
<dbReference type="EMBL" id="AK416980">
    <property type="protein sequence ID" value="BAN20195.1"/>
    <property type="molecule type" value="mRNA"/>
</dbReference>
<reference evidence="2" key="1">
    <citation type="journal article" date="2013" name="PLoS ONE">
        <title>Gene expression in gut symbiotic organ of stinkbug affected by extracellular bacterial symbiont.</title>
        <authorList>
            <person name="Futahashi R."/>
            <person name="Tanaka K."/>
            <person name="Tanahashi M."/>
            <person name="Nikoh N."/>
            <person name="Kikuchi Y."/>
            <person name="Lee B.L."/>
            <person name="Fukatsu T."/>
        </authorList>
    </citation>
    <scope>NUCLEOTIDE SEQUENCE</scope>
    <source>
        <tissue evidence="2">Midgut</tissue>
    </source>
</reference>
<organism evidence="2">
    <name type="scientific">Riptortus pedestris</name>
    <name type="common">Bean bug</name>
    <dbReference type="NCBI Taxonomy" id="329032"/>
    <lineage>
        <taxon>Eukaryota</taxon>
        <taxon>Metazoa</taxon>
        <taxon>Ecdysozoa</taxon>
        <taxon>Arthropoda</taxon>
        <taxon>Hexapoda</taxon>
        <taxon>Insecta</taxon>
        <taxon>Pterygota</taxon>
        <taxon>Neoptera</taxon>
        <taxon>Paraneoptera</taxon>
        <taxon>Hemiptera</taxon>
        <taxon>Heteroptera</taxon>
        <taxon>Panheteroptera</taxon>
        <taxon>Pentatomomorpha</taxon>
        <taxon>Coreoidea</taxon>
        <taxon>Alydidae</taxon>
        <taxon>Riptortus</taxon>
    </lineage>
</organism>
<sequence length="217" mass="23698">MYHFLSSIVLALFVSCSVLEALPTAVPINDVCDKLTNYISALTNVVPLKMNFTENSIGGDGIPHPAGTLEVSFYSPLKRVTNCYAVPLANLTAVQMSISGTLNITLPELKLFIEKFNVKFHYLVKRLEDGRVSANITLAEVVSLASVKLGSGKDYTLEADEVIRPALSIAFDKFSKESLTFVLDDNLSTKDETISALQLAMKETILNFENGSKTVKT</sequence>
<dbReference type="AlphaFoldDB" id="R4WHZ3"/>
<accession>R4WHZ3</accession>
<feature type="chain" id="PRO_5004381334" evidence="1">
    <location>
        <begin position="22"/>
        <end position="217"/>
    </location>
</feature>
<protein>
    <submittedName>
        <fullName evidence="2">Uncharacterized protein</fullName>
    </submittedName>
</protein>
<name>R4WHZ3_RIPPE</name>
<feature type="signal peptide" evidence="1">
    <location>
        <begin position="1"/>
        <end position="21"/>
    </location>
</feature>
<evidence type="ECO:0000256" key="1">
    <source>
        <dbReference type="SAM" id="SignalP"/>
    </source>
</evidence>
<proteinExistence type="evidence at transcript level"/>